<dbReference type="Proteomes" id="UP001057375">
    <property type="component" value="Unassembled WGS sequence"/>
</dbReference>
<comment type="caution">
    <text evidence="4">The sequence shown here is derived from an EMBL/GenBank/DDBJ whole genome shotgun (WGS) entry which is preliminary data.</text>
</comment>
<protein>
    <recommendedName>
        <fullName evidence="3">EGF-like domain-containing protein</fullName>
    </recommendedName>
</protein>
<organism evidence="4 5">
    <name type="scientific">Aduncisulcus paluster</name>
    <dbReference type="NCBI Taxonomy" id="2918883"/>
    <lineage>
        <taxon>Eukaryota</taxon>
        <taxon>Metamonada</taxon>
        <taxon>Carpediemonas-like organisms</taxon>
        <taxon>Aduncisulcus</taxon>
    </lineage>
</organism>
<dbReference type="InterPro" id="IPR000742">
    <property type="entry name" value="EGF"/>
</dbReference>
<name>A0ABQ5K7I2_9EUKA</name>
<reference evidence="4" key="1">
    <citation type="submission" date="2022-03" db="EMBL/GenBank/DDBJ databases">
        <title>Draft genome sequence of Aduncisulcus paluster, a free-living microaerophilic Fornicata.</title>
        <authorList>
            <person name="Yuyama I."/>
            <person name="Kume K."/>
            <person name="Tamura T."/>
            <person name="Inagaki Y."/>
            <person name="Hashimoto T."/>
        </authorList>
    </citation>
    <scope>NUCLEOTIDE SEQUENCE</scope>
    <source>
        <strain evidence="4">NY0171</strain>
    </source>
</reference>
<dbReference type="EMBL" id="BQXS01000321">
    <property type="protein sequence ID" value="GKT28506.1"/>
    <property type="molecule type" value="Genomic_DNA"/>
</dbReference>
<evidence type="ECO:0000313" key="4">
    <source>
        <dbReference type="EMBL" id="GKT28506.1"/>
    </source>
</evidence>
<keyword evidence="2" id="KW-0812">Transmembrane</keyword>
<accession>A0ABQ5K7I2</accession>
<keyword evidence="1" id="KW-1015">Disulfide bond</keyword>
<dbReference type="SMART" id="SM00181">
    <property type="entry name" value="EGF"/>
    <property type="match status" value="3"/>
</dbReference>
<evidence type="ECO:0000256" key="2">
    <source>
        <dbReference type="SAM" id="Phobius"/>
    </source>
</evidence>
<evidence type="ECO:0000256" key="1">
    <source>
        <dbReference type="PROSITE-ProRule" id="PRU00076"/>
    </source>
</evidence>
<feature type="domain" description="EGF-like" evidence="3">
    <location>
        <begin position="109"/>
        <end position="149"/>
    </location>
</feature>
<keyword evidence="1" id="KW-0245">EGF-like domain</keyword>
<keyword evidence="2" id="KW-0472">Membrane</keyword>
<feature type="non-terminal residue" evidence="4">
    <location>
        <position position="1"/>
    </location>
</feature>
<keyword evidence="2" id="KW-1133">Transmembrane helix</keyword>
<evidence type="ECO:0000313" key="5">
    <source>
        <dbReference type="Proteomes" id="UP001057375"/>
    </source>
</evidence>
<gene>
    <name evidence="4" type="ORF">ADUPG1_000692</name>
</gene>
<feature type="transmembrane region" description="Helical" evidence="2">
    <location>
        <begin position="162"/>
        <end position="181"/>
    </location>
</feature>
<proteinExistence type="predicted"/>
<feature type="disulfide bond" evidence="1">
    <location>
        <begin position="139"/>
        <end position="148"/>
    </location>
</feature>
<dbReference type="Gene3D" id="2.170.300.10">
    <property type="entry name" value="Tie2 ligand-binding domain superfamily"/>
    <property type="match status" value="1"/>
</dbReference>
<comment type="caution">
    <text evidence="1">Lacks conserved residue(s) required for the propagation of feature annotation.</text>
</comment>
<evidence type="ECO:0000259" key="3">
    <source>
        <dbReference type="PROSITE" id="PS50026"/>
    </source>
</evidence>
<dbReference type="SUPFAM" id="SSF57196">
    <property type="entry name" value="EGF/Laminin"/>
    <property type="match status" value="1"/>
</dbReference>
<dbReference type="PROSITE" id="PS00022">
    <property type="entry name" value="EGF_1"/>
    <property type="match status" value="2"/>
</dbReference>
<dbReference type="PROSITE" id="PS50026">
    <property type="entry name" value="EGF_3"/>
    <property type="match status" value="1"/>
</dbReference>
<dbReference type="PROSITE" id="PS01186">
    <property type="entry name" value="EGF_2"/>
    <property type="match status" value="1"/>
</dbReference>
<keyword evidence="5" id="KW-1185">Reference proteome</keyword>
<sequence>NNFVCGVNSSGETACVCATGFYLDTASNVCVAAADGACDSCGGERGECVYSTDLSTAICECFDGWFGDECSRQCPTDSDGNVCSTNGTCSSVFNTCSCSDDTFFGSACQLVCVADDNCSGNGTCVFAIENDSELVMCQCYDGFGGDSCETILSTSSLETWQLVLIICGGVAVVVVAIVIIVKCCCCSSKGEKGSKATNILERNPSKVKRMLPYPTQMSPPTTVLRQGMSPVPQMISQPIFHEFDNANPQYAVLDRLDILIEEELYG</sequence>